<keyword evidence="5 7" id="KW-1133">Transmembrane helix</keyword>
<evidence type="ECO:0000256" key="1">
    <source>
        <dbReference type="ARBA" id="ARBA00004651"/>
    </source>
</evidence>
<evidence type="ECO:0000313" key="9">
    <source>
        <dbReference type="EMBL" id="PJF36992.1"/>
    </source>
</evidence>
<comment type="caution">
    <text evidence="10">The sequence shown here is derived from an EMBL/GenBank/DDBJ whole genome shotgun (WGS) entry which is preliminary data.</text>
</comment>
<dbReference type="InterPro" id="IPR035906">
    <property type="entry name" value="MetI-like_sf"/>
</dbReference>
<accession>A0A2M8PHG9</accession>
<dbReference type="CDD" id="cd06261">
    <property type="entry name" value="TM_PBP2"/>
    <property type="match status" value="1"/>
</dbReference>
<dbReference type="InterPro" id="IPR051393">
    <property type="entry name" value="ABC_transporter_permease"/>
</dbReference>
<dbReference type="Gene3D" id="1.10.3720.10">
    <property type="entry name" value="MetI-like"/>
    <property type="match status" value="1"/>
</dbReference>
<evidence type="ECO:0000256" key="3">
    <source>
        <dbReference type="ARBA" id="ARBA00022475"/>
    </source>
</evidence>
<dbReference type="AlphaFoldDB" id="A0A2M8Q0I8"/>
<evidence type="ECO:0000256" key="6">
    <source>
        <dbReference type="ARBA" id="ARBA00023136"/>
    </source>
</evidence>
<dbReference type="InterPro" id="IPR000515">
    <property type="entry name" value="MetI-like"/>
</dbReference>
<evidence type="ECO:0000256" key="2">
    <source>
        <dbReference type="ARBA" id="ARBA00022448"/>
    </source>
</evidence>
<sequence>MTSVPTPISTNPIALRTRRQASIYEQQRRWGWIFLSPWLIGFFAFTFIPIVASLIFSFTDFTLTRPDRISFVGLNNWLKLFNDPLALNALRVTIGFALLSLPVAIALPVLLAALLNSKYLLGKPFFRLLFYLPYMVPAISGIFIWQAFLNGQTGWLNRLLRLMGISEPPNWLGNEFWIGPAMVLMGVWGVGNAMLITLATLQGVPQELYDAAKVDGADAVKAFFKITLPMISPVIFYNLILSVIGLLQYFVVPYVLTRGTGNPNGAAYFFNMHLYRTAFLFQDMGYGATMAWFIFLIAIVLTIILFATSRRWVYYAGGE</sequence>
<reference evidence="11 12" key="1">
    <citation type="submission" date="2017-11" db="EMBL/GenBank/DDBJ databases">
        <title>Evolution of Phototrophy in the Chloroflexi Phylum Driven by Horizontal Gene Transfer.</title>
        <authorList>
            <person name="Ward L.M."/>
            <person name="Hemp J."/>
            <person name="Shih P.M."/>
            <person name="Mcglynn S.E."/>
            <person name="Fischer W."/>
        </authorList>
    </citation>
    <scope>NUCLEOTIDE SEQUENCE [LARGE SCALE GENOMIC DNA]</scope>
    <source>
        <strain evidence="10">CP1_1M</strain>
        <strain evidence="9">JP3_13</strain>
    </source>
</reference>
<feature type="transmembrane region" description="Helical" evidence="7">
    <location>
        <begin position="32"/>
        <end position="58"/>
    </location>
</feature>
<keyword evidence="4 7" id="KW-0812">Transmembrane</keyword>
<keyword evidence="3" id="KW-1003">Cell membrane</keyword>
<dbReference type="SUPFAM" id="SSF161098">
    <property type="entry name" value="MetI-like"/>
    <property type="match status" value="1"/>
</dbReference>
<dbReference type="PROSITE" id="PS50928">
    <property type="entry name" value="ABC_TM1"/>
    <property type="match status" value="1"/>
</dbReference>
<dbReference type="Proteomes" id="UP000228947">
    <property type="component" value="Unassembled WGS sequence"/>
</dbReference>
<dbReference type="Proteomes" id="UP000229681">
    <property type="component" value="Unassembled WGS sequence"/>
</dbReference>
<feature type="transmembrane region" description="Helical" evidence="7">
    <location>
        <begin position="234"/>
        <end position="256"/>
    </location>
</feature>
<protein>
    <submittedName>
        <fullName evidence="10">Sugar ABC transporter permease</fullName>
    </submittedName>
</protein>
<evidence type="ECO:0000256" key="5">
    <source>
        <dbReference type="ARBA" id="ARBA00022989"/>
    </source>
</evidence>
<feature type="transmembrane region" description="Helical" evidence="7">
    <location>
        <begin position="94"/>
        <end position="116"/>
    </location>
</feature>
<organism evidence="10 11">
    <name type="scientific">Candidatus Thermofonsia Clade 1 bacterium</name>
    <dbReference type="NCBI Taxonomy" id="2364210"/>
    <lineage>
        <taxon>Bacteria</taxon>
        <taxon>Bacillati</taxon>
        <taxon>Chloroflexota</taxon>
        <taxon>Candidatus Thermofontia</taxon>
        <taxon>Candidatus Thermofonsia Clade 1</taxon>
    </lineage>
</organism>
<keyword evidence="6 7" id="KW-0472">Membrane</keyword>
<dbReference type="EMBL" id="PGTM01000020">
    <property type="protein sequence ID" value="PJF36992.1"/>
    <property type="molecule type" value="Genomic_DNA"/>
</dbReference>
<evidence type="ECO:0000256" key="7">
    <source>
        <dbReference type="RuleBase" id="RU363032"/>
    </source>
</evidence>
<evidence type="ECO:0000313" key="10">
    <source>
        <dbReference type="EMBL" id="PJF43298.1"/>
    </source>
</evidence>
<comment type="subcellular location">
    <subcellularLocation>
        <location evidence="1 7">Cell membrane</location>
        <topology evidence="1 7">Multi-pass membrane protein</topology>
    </subcellularLocation>
</comment>
<evidence type="ECO:0000256" key="4">
    <source>
        <dbReference type="ARBA" id="ARBA00022692"/>
    </source>
</evidence>
<feature type="domain" description="ABC transmembrane type-1" evidence="8">
    <location>
        <begin position="90"/>
        <end position="307"/>
    </location>
</feature>
<dbReference type="SUPFAM" id="SSF160964">
    <property type="entry name" value="MalF N-terminal region-like"/>
    <property type="match status" value="1"/>
</dbReference>
<feature type="transmembrane region" description="Helical" evidence="7">
    <location>
        <begin position="176"/>
        <end position="201"/>
    </location>
</feature>
<feature type="transmembrane region" description="Helical" evidence="7">
    <location>
        <begin position="128"/>
        <end position="148"/>
    </location>
</feature>
<name>A0A2M8Q0I8_9CHLR</name>
<dbReference type="EMBL" id="PGTL01000002">
    <property type="protein sequence ID" value="PJF43298.1"/>
    <property type="molecule type" value="Genomic_DNA"/>
</dbReference>
<dbReference type="Pfam" id="PF00528">
    <property type="entry name" value="BPD_transp_1"/>
    <property type="match status" value="1"/>
</dbReference>
<keyword evidence="2 7" id="KW-0813">Transport</keyword>
<comment type="similarity">
    <text evidence="7">Belongs to the binding-protein-dependent transport system permease family.</text>
</comment>
<dbReference type="PANTHER" id="PTHR30193:SF1">
    <property type="entry name" value="ABC TRANSPORTER PERMEASE PROTEIN YESP-RELATED"/>
    <property type="match status" value="1"/>
</dbReference>
<evidence type="ECO:0000313" key="12">
    <source>
        <dbReference type="Proteomes" id="UP000229681"/>
    </source>
</evidence>
<feature type="transmembrane region" description="Helical" evidence="7">
    <location>
        <begin position="284"/>
        <end position="307"/>
    </location>
</feature>
<dbReference type="GO" id="GO:0005886">
    <property type="term" value="C:plasma membrane"/>
    <property type="evidence" value="ECO:0007669"/>
    <property type="project" value="UniProtKB-SubCell"/>
</dbReference>
<evidence type="ECO:0000313" key="11">
    <source>
        <dbReference type="Proteomes" id="UP000228947"/>
    </source>
</evidence>
<accession>A0A2M8Q0I8</accession>
<dbReference type="GO" id="GO:0055085">
    <property type="term" value="P:transmembrane transport"/>
    <property type="evidence" value="ECO:0007669"/>
    <property type="project" value="InterPro"/>
</dbReference>
<dbReference type="PANTHER" id="PTHR30193">
    <property type="entry name" value="ABC TRANSPORTER PERMEASE PROTEIN"/>
    <property type="match status" value="1"/>
</dbReference>
<proteinExistence type="inferred from homology"/>
<gene>
    <name evidence="9" type="ORF">CUN49_02640</name>
    <name evidence="10" type="ORF">CUN50_00950</name>
</gene>
<evidence type="ECO:0000259" key="8">
    <source>
        <dbReference type="PROSITE" id="PS50928"/>
    </source>
</evidence>